<gene>
    <name evidence="1" type="ORF">JBS370_LOCUS42277</name>
</gene>
<evidence type="ECO:0000313" key="1">
    <source>
        <dbReference type="EMBL" id="CAF4362722.1"/>
    </source>
</evidence>
<organism evidence="1 2">
    <name type="scientific">Rotaria sordida</name>
    <dbReference type="NCBI Taxonomy" id="392033"/>
    <lineage>
        <taxon>Eukaryota</taxon>
        <taxon>Metazoa</taxon>
        <taxon>Spiralia</taxon>
        <taxon>Gnathifera</taxon>
        <taxon>Rotifera</taxon>
        <taxon>Eurotatoria</taxon>
        <taxon>Bdelloidea</taxon>
        <taxon>Philodinida</taxon>
        <taxon>Philodinidae</taxon>
        <taxon>Rotaria</taxon>
    </lineage>
</organism>
<sequence>AYYPQKESDPIEMKHIFNSLLLIIKIFYDLNAQ</sequence>
<evidence type="ECO:0000313" key="2">
    <source>
        <dbReference type="Proteomes" id="UP000663836"/>
    </source>
</evidence>
<comment type="caution">
    <text evidence="1">The sequence shown here is derived from an EMBL/GenBank/DDBJ whole genome shotgun (WGS) entry which is preliminary data.</text>
</comment>
<name>A0A820LVL2_9BILA</name>
<feature type="non-terminal residue" evidence="1">
    <location>
        <position position="1"/>
    </location>
</feature>
<reference evidence="1" key="1">
    <citation type="submission" date="2021-02" db="EMBL/GenBank/DDBJ databases">
        <authorList>
            <person name="Nowell W R."/>
        </authorList>
    </citation>
    <scope>NUCLEOTIDE SEQUENCE</scope>
</reference>
<protein>
    <submittedName>
        <fullName evidence="1">Uncharacterized protein</fullName>
    </submittedName>
</protein>
<dbReference type="EMBL" id="CAJOBD010054660">
    <property type="protein sequence ID" value="CAF4362722.1"/>
    <property type="molecule type" value="Genomic_DNA"/>
</dbReference>
<proteinExistence type="predicted"/>
<dbReference type="Proteomes" id="UP000663836">
    <property type="component" value="Unassembled WGS sequence"/>
</dbReference>
<accession>A0A820LVL2</accession>
<dbReference type="AlphaFoldDB" id="A0A820LVL2"/>